<dbReference type="STRING" id="396588.Tgr7_2947"/>
<dbReference type="KEGG" id="tgr:Tgr7_2947"/>
<dbReference type="EMBL" id="CP001339">
    <property type="protein sequence ID" value="ACL74019.1"/>
    <property type="molecule type" value="Genomic_DNA"/>
</dbReference>
<evidence type="ECO:0000313" key="2">
    <source>
        <dbReference type="Proteomes" id="UP000002383"/>
    </source>
</evidence>
<dbReference type="OrthoDB" id="8965824at2"/>
<proteinExistence type="predicted"/>
<evidence type="ECO:0000313" key="1">
    <source>
        <dbReference type="EMBL" id="ACL74019.1"/>
    </source>
</evidence>
<organism evidence="1 2">
    <name type="scientific">Thioalkalivibrio sulfidiphilus (strain HL-EbGR7)</name>
    <dbReference type="NCBI Taxonomy" id="396588"/>
    <lineage>
        <taxon>Bacteria</taxon>
        <taxon>Pseudomonadati</taxon>
        <taxon>Pseudomonadota</taxon>
        <taxon>Gammaproteobacteria</taxon>
        <taxon>Chromatiales</taxon>
        <taxon>Ectothiorhodospiraceae</taxon>
        <taxon>Thioalkalivibrio</taxon>
    </lineage>
</organism>
<keyword evidence="2" id="KW-1185">Reference proteome</keyword>
<dbReference type="Proteomes" id="UP000002383">
    <property type="component" value="Chromosome"/>
</dbReference>
<protein>
    <submittedName>
        <fullName evidence="1">Uncharacterized protein</fullName>
    </submittedName>
</protein>
<dbReference type="eggNOG" id="ENOG5033EJS">
    <property type="taxonomic scope" value="Bacteria"/>
</dbReference>
<gene>
    <name evidence="1" type="ordered locus">Tgr7_2947</name>
</gene>
<name>B8GP99_THISH</name>
<dbReference type="RefSeq" id="WP_012639482.1">
    <property type="nucleotide sequence ID" value="NC_011901.1"/>
</dbReference>
<dbReference type="HOGENOM" id="CLU_1642951_0_0_6"/>
<reference evidence="1 2" key="1">
    <citation type="journal article" date="2011" name="Stand. Genomic Sci.">
        <title>Complete genome sequence of 'Thioalkalivibrio sulfidophilus' HL-EbGr7.</title>
        <authorList>
            <person name="Muyzer G."/>
            <person name="Sorokin D.Y."/>
            <person name="Mavromatis K."/>
            <person name="Lapidus A."/>
            <person name="Clum A."/>
            <person name="Ivanova N."/>
            <person name="Pati A."/>
            <person name="d'Haeseleer P."/>
            <person name="Woyke T."/>
            <person name="Kyrpides N.C."/>
        </authorList>
    </citation>
    <scope>NUCLEOTIDE SEQUENCE [LARGE SCALE GENOMIC DNA]</scope>
    <source>
        <strain evidence="1 2">HL-EbGR7</strain>
    </source>
</reference>
<accession>B8GP99</accession>
<sequence length="161" mass="17564">MDKTGIYSKTPKGLEEIDTRALKLPPKLRQLLIMVDGQTDVASLVDRFEQENAVGHIIALEHMGLITLSRGTAVHDVSEFGDGANDPVGREEDVSALRLELSHLLLDSLGPMATDMAMKVEACKSRAELRALCETCRNMVTGMVGKARGDKYWAQVEALLG</sequence>
<dbReference type="AlphaFoldDB" id="B8GP99"/>